<reference evidence="3 4" key="1">
    <citation type="submission" date="2016-10" db="EMBL/GenBank/DDBJ databases">
        <authorList>
            <person name="de Groot N.N."/>
        </authorList>
    </citation>
    <scope>NUCLEOTIDE SEQUENCE [LARGE SCALE GENOMIC DNA]</scope>
    <source>
        <strain evidence="3 4">CGMCC 1.12333</strain>
    </source>
</reference>
<dbReference type="Proteomes" id="UP000199138">
    <property type="component" value="Unassembled WGS sequence"/>
</dbReference>
<dbReference type="CDD" id="cd05237">
    <property type="entry name" value="UDP_invert_4-6DH_SDR_e"/>
    <property type="match status" value="1"/>
</dbReference>
<organism evidence="3 4">
    <name type="scientific">Pustulibacterium marinum</name>
    <dbReference type="NCBI Taxonomy" id="1224947"/>
    <lineage>
        <taxon>Bacteria</taxon>
        <taxon>Pseudomonadati</taxon>
        <taxon>Bacteroidota</taxon>
        <taxon>Flavobacteriia</taxon>
        <taxon>Flavobacteriales</taxon>
        <taxon>Flavobacteriaceae</taxon>
        <taxon>Pustulibacterium</taxon>
    </lineage>
</organism>
<evidence type="ECO:0000313" key="4">
    <source>
        <dbReference type="Proteomes" id="UP000199138"/>
    </source>
</evidence>
<dbReference type="PANTHER" id="PTHR43318:SF1">
    <property type="entry name" value="POLYSACCHARIDE BIOSYNTHESIS PROTEIN EPSC-RELATED"/>
    <property type="match status" value="1"/>
</dbReference>
<dbReference type="SUPFAM" id="SSF51735">
    <property type="entry name" value="NAD(P)-binding Rossmann-fold domains"/>
    <property type="match status" value="1"/>
</dbReference>
<keyword evidence="4" id="KW-1185">Reference proteome</keyword>
<evidence type="ECO:0000313" key="3">
    <source>
        <dbReference type="EMBL" id="SFU27318.1"/>
    </source>
</evidence>
<feature type="domain" description="Polysaccharide biosynthesis protein CapD-like" evidence="2">
    <location>
        <begin position="28"/>
        <end position="307"/>
    </location>
</feature>
<evidence type="ECO:0000259" key="2">
    <source>
        <dbReference type="Pfam" id="PF02719"/>
    </source>
</evidence>
<dbReference type="STRING" id="1224947.SAMN05216480_101136"/>
<sequence length="349" mass="39445">MELAAIVPPQDYTIQAEEIQKLITDKTVIVTGAGGSIGSELCRKIATYQPKKLILFDVAETPLHHIFLETKLLTNVECLLGDIRDEALLTEIFSELRPEIVFHAAAYKHVHITEKNPSEALKVNFFGTVNVCEVAKKYHTKHFVLISSDKAVNPSNVMGATKRLAEQYLLDLAKKETGVEFKIVRFGNVFNSNGSVVETFTNQLKNKQPITLTHKAVERYFIGISDACNLILQTSILKSEGNLFTFHMGKPVKIKELIQALIQELQIQYTVEIQEIGLQEGEKLREELYEADAKIEATSHPKIIRISESNSQIDIKKTYEQLKDFTFEHHSPSEIKKAIHLALKEFQTL</sequence>
<dbReference type="Gene3D" id="3.40.50.720">
    <property type="entry name" value="NAD(P)-binding Rossmann-like Domain"/>
    <property type="match status" value="1"/>
</dbReference>
<gene>
    <name evidence="3" type="ORF">SAMN05216480_101136</name>
</gene>
<protein>
    <submittedName>
        <fullName evidence="3">Polysaccharide biosynthesis protein</fullName>
    </submittedName>
</protein>
<dbReference type="PANTHER" id="PTHR43318">
    <property type="entry name" value="UDP-N-ACETYLGLUCOSAMINE 4,6-DEHYDRATASE"/>
    <property type="match status" value="1"/>
</dbReference>
<dbReference type="Pfam" id="PF02719">
    <property type="entry name" value="Polysacc_synt_2"/>
    <property type="match status" value="1"/>
</dbReference>
<proteinExistence type="inferred from homology"/>
<name>A0A1I7ETU7_9FLAO</name>
<accession>A0A1I7ETU7</accession>
<dbReference type="EMBL" id="FPBK01000001">
    <property type="protein sequence ID" value="SFU27318.1"/>
    <property type="molecule type" value="Genomic_DNA"/>
</dbReference>
<dbReference type="AlphaFoldDB" id="A0A1I7ETU7"/>
<comment type="similarity">
    <text evidence="1">Belongs to the polysaccharide synthase family.</text>
</comment>
<evidence type="ECO:0000256" key="1">
    <source>
        <dbReference type="ARBA" id="ARBA00007430"/>
    </source>
</evidence>
<dbReference type="InterPro" id="IPR036291">
    <property type="entry name" value="NAD(P)-bd_dom_sf"/>
</dbReference>
<dbReference type="RefSeq" id="WP_177229044.1">
    <property type="nucleotide sequence ID" value="NZ_FPBK01000001.1"/>
</dbReference>
<dbReference type="InterPro" id="IPR003869">
    <property type="entry name" value="Polysac_CapD-like"/>
</dbReference>
<dbReference type="InterPro" id="IPR051203">
    <property type="entry name" value="Polysaccharide_Synthase-Rel"/>
</dbReference>